<organism evidence="4 5">
    <name type="scientific">Pseudonocardia thermophila</name>
    <dbReference type="NCBI Taxonomy" id="1848"/>
    <lineage>
        <taxon>Bacteria</taxon>
        <taxon>Bacillati</taxon>
        <taxon>Actinomycetota</taxon>
        <taxon>Actinomycetes</taxon>
        <taxon>Pseudonocardiales</taxon>
        <taxon>Pseudonocardiaceae</taxon>
        <taxon>Pseudonocardia</taxon>
    </lineage>
</organism>
<dbReference type="InterPro" id="IPR006660">
    <property type="entry name" value="Arsenate_reductase-like"/>
</dbReference>
<dbReference type="Gene3D" id="3.40.30.10">
    <property type="entry name" value="Glutaredoxin"/>
    <property type="match status" value="1"/>
</dbReference>
<evidence type="ECO:0000256" key="2">
    <source>
        <dbReference type="ARBA" id="ARBA00023002"/>
    </source>
</evidence>
<gene>
    <name evidence="4" type="ORF">SAMN05443637_106130</name>
</gene>
<dbReference type="STRING" id="1848.SAMN05443637_106130"/>
<dbReference type="PROSITE" id="PS51353">
    <property type="entry name" value="ARSC"/>
    <property type="match status" value="1"/>
</dbReference>
<dbReference type="PANTHER" id="PTHR30041:SF4">
    <property type="entry name" value="ARSENATE REDUCTASE"/>
    <property type="match status" value="1"/>
</dbReference>
<dbReference type="Proteomes" id="UP000184363">
    <property type="component" value="Unassembled WGS sequence"/>
</dbReference>
<name>A0A1M6SG44_PSETH</name>
<dbReference type="EMBL" id="FRAP01000006">
    <property type="protein sequence ID" value="SHK43713.1"/>
    <property type="molecule type" value="Genomic_DNA"/>
</dbReference>
<accession>A0A1M6SG44</accession>
<dbReference type="CDD" id="cd03034">
    <property type="entry name" value="ArsC_ArsC"/>
    <property type="match status" value="1"/>
</dbReference>
<comment type="similarity">
    <text evidence="1 3">Belongs to the ArsC family.</text>
</comment>
<dbReference type="SUPFAM" id="SSF52833">
    <property type="entry name" value="Thioredoxin-like"/>
    <property type="match status" value="1"/>
</dbReference>
<proteinExistence type="inferred from homology"/>
<dbReference type="GO" id="GO:0008794">
    <property type="term" value="F:arsenate reductase (glutaredoxin) activity"/>
    <property type="evidence" value="ECO:0007669"/>
    <property type="project" value="InterPro"/>
</dbReference>
<dbReference type="NCBIfam" id="TIGR00014">
    <property type="entry name" value="arsC"/>
    <property type="match status" value="1"/>
</dbReference>
<evidence type="ECO:0000256" key="3">
    <source>
        <dbReference type="PROSITE-ProRule" id="PRU01282"/>
    </source>
</evidence>
<evidence type="ECO:0000256" key="1">
    <source>
        <dbReference type="ARBA" id="ARBA00007198"/>
    </source>
</evidence>
<evidence type="ECO:0000313" key="5">
    <source>
        <dbReference type="Proteomes" id="UP000184363"/>
    </source>
</evidence>
<keyword evidence="2" id="KW-0560">Oxidoreductase</keyword>
<dbReference type="InterPro" id="IPR006659">
    <property type="entry name" value="Arsenate_reductase"/>
</dbReference>
<sequence>MGSGCDDPYVDDVTIWHNPRCSKSRGALQLLTEAGVTPTVVRYLETPPTRVELEDVLRKLGTDDPRAIIRTGEKAYRERGLAEADRDTLLDALVEEPSLIERPIVQAGDRAVVGRPPEKVRELLD</sequence>
<reference evidence="4 5" key="1">
    <citation type="submission" date="2016-11" db="EMBL/GenBank/DDBJ databases">
        <authorList>
            <person name="Jaros S."/>
            <person name="Januszkiewicz K."/>
            <person name="Wedrychowicz H."/>
        </authorList>
    </citation>
    <scope>NUCLEOTIDE SEQUENCE [LARGE SCALE GENOMIC DNA]</scope>
    <source>
        <strain evidence="4 5">DSM 43832</strain>
    </source>
</reference>
<dbReference type="AlphaFoldDB" id="A0A1M6SG44"/>
<dbReference type="Pfam" id="PF03960">
    <property type="entry name" value="ArsC"/>
    <property type="match status" value="1"/>
</dbReference>
<dbReference type="PANTHER" id="PTHR30041">
    <property type="entry name" value="ARSENATE REDUCTASE"/>
    <property type="match status" value="1"/>
</dbReference>
<protein>
    <submittedName>
        <fullName evidence="4">Arsenate reductase</fullName>
    </submittedName>
</protein>
<keyword evidence="5" id="KW-1185">Reference proteome</keyword>
<evidence type="ECO:0000313" key="4">
    <source>
        <dbReference type="EMBL" id="SHK43713.1"/>
    </source>
</evidence>
<dbReference type="InterPro" id="IPR036249">
    <property type="entry name" value="Thioredoxin-like_sf"/>
</dbReference>